<dbReference type="STRING" id="1737425.GCA_900049755_01548"/>
<reference evidence="6" key="1">
    <citation type="submission" date="2017-11" db="EMBL/GenBank/DDBJ databases">
        <title>Otitis media/interna in a cat caused by the recently described species Corynebacterium provencense.</title>
        <authorList>
            <person name="Kittl S."/>
            <person name="Brodard I."/>
            <person name="Rychener L."/>
            <person name="Jores J."/>
            <person name="Roosje P."/>
            <person name="Gobeli Brawand S."/>
        </authorList>
    </citation>
    <scope>NUCLEOTIDE SEQUENCE [LARGE SCALE GENOMIC DNA]</scope>
    <source>
        <strain evidence="6">17KM38</strain>
    </source>
</reference>
<evidence type="ECO:0000313" key="5">
    <source>
        <dbReference type="EMBL" id="AWT27069.1"/>
    </source>
</evidence>
<dbReference type="InterPro" id="IPR011711">
    <property type="entry name" value="GntR_C"/>
</dbReference>
<dbReference type="InterPro" id="IPR000524">
    <property type="entry name" value="Tscrpt_reg_HTH_GntR"/>
</dbReference>
<dbReference type="EMBL" id="CP024988">
    <property type="protein sequence ID" value="AWT27069.1"/>
    <property type="molecule type" value="Genomic_DNA"/>
</dbReference>
<dbReference type="Pfam" id="PF07729">
    <property type="entry name" value="FCD"/>
    <property type="match status" value="1"/>
</dbReference>
<keyword evidence="3" id="KW-0804">Transcription</keyword>
<dbReference type="SUPFAM" id="SSF46785">
    <property type="entry name" value="Winged helix' DNA-binding domain"/>
    <property type="match status" value="1"/>
</dbReference>
<dbReference type="PANTHER" id="PTHR43537">
    <property type="entry name" value="TRANSCRIPTIONAL REGULATOR, GNTR FAMILY"/>
    <property type="match status" value="1"/>
</dbReference>
<evidence type="ECO:0000313" key="6">
    <source>
        <dbReference type="Proteomes" id="UP000247696"/>
    </source>
</evidence>
<dbReference type="SMART" id="SM00895">
    <property type="entry name" value="FCD"/>
    <property type="match status" value="1"/>
</dbReference>
<dbReference type="Gene3D" id="1.20.120.530">
    <property type="entry name" value="GntR ligand-binding domain-like"/>
    <property type="match status" value="1"/>
</dbReference>
<dbReference type="Proteomes" id="UP000247696">
    <property type="component" value="Chromosome"/>
</dbReference>
<keyword evidence="6" id="KW-1185">Reference proteome</keyword>
<name>A0A2Z3YRX4_9CORY</name>
<evidence type="ECO:0000259" key="4">
    <source>
        <dbReference type="PROSITE" id="PS50949"/>
    </source>
</evidence>
<dbReference type="KEGG" id="cpre:Csp1_23190"/>
<dbReference type="CDD" id="cd07377">
    <property type="entry name" value="WHTH_GntR"/>
    <property type="match status" value="1"/>
</dbReference>
<accession>A0A2Z3YRX4</accession>
<dbReference type="PROSITE" id="PS50949">
    <property type="entry name" value="HTH_GNTR"/>
    <property type="match status" value="1"/>
</dbReference>
<feature type="domain" description="HTH gntR-type" evidence="4">
    <location>
        <begin position="7"/>
        <end position="75"/>
    </location>
</feature>
<evidence type="ECO:0000256" key="3">
    <source>
        <dbReference type="ARBA" id="ARBA00023163"/>
    </source>
</evidence>
<dbReference type="OrthoDB" id="9784718at2"/>
<organism evidence="5 6">
    <name type="scientific">Corynebacterium provencense</name>
    <dbReference type="NCBI Taxonomy" id="1737425"/>
    <lineage>
        <taxon>Bacteria</taxon>
        <taxon>Bacillati</taxon>
        <taxon>Actinomycetota</taxon>
        <taxon>Actinomycetes</taxon>
        <taxon>Mycobacteriales</taxon>
        <taxon>Corynebacteriaceae</taxon>
        <taxon>Corynebacterium</taxon>
    </lineage>
</organism>
<keyword evidence="2" id="KW-0238">DNA-binding</keyword>
<sequence>MTHPTDSGKTAAALRYLRARITSGEWTLNSRIPREHELMVAIGVGKSTLREAVRSLTSLGMLEPIRGVGTFVRSRTPVNSVIADYIADFPVADILGYRRSLEIESARQAAVNRSEEQLQTLTALLDDSRNAGAESTLPFSHARAPGSFHHTVVEASGNLLLLNMYTCTIAAVRRHRQSGDLQAPDLPQLRREDHSVILRAIRDRDPHAAAAAMAAHVSHDITPGPGAVGPTG</sequence>
<dbReference type="SMART" id="SM00345">
    <property type="entry name" value="HTH_GNTR"/>
    <property type="match status" value="1"/>
</dbReference>
<dbReference type="InterPro" id="IPR008920">
    <property type="entry name" value="TF_FadR/GntR_C"/>
</dbReference>
<dbReference type="GO" id="GO:0003677">
    <property type="term" value="F:DNA binding"/>
    <property type="evidence" value="ECO:0007669"/>
    <property type="project" value="UniProtKB-KW"/>
</dbReference>
<keyword evidence="1" id="KW-0805">Transcription regulation</keyword>
<dbReference type="GO" id="GO:0003700">
    <property type="term" value="F:DNA-binding transcription factor activity"/>
    <property type="evidence" value="ECO:0007669"/>
    <property type="project" value="InterPro"/>
</dbReference>
<dbReference type="SUPFAM" id="SSF48008">
    <property type="entry name" value="GntR ligand-binding domain-like"/>
    <property type="match status" value="1"/>
</dbReference>
<gene>
    <name evidence="5" type="primary">lldR_2</name>
    <name evidence="5" type="ORF">Csp1_23190</name>
</gene>
<dbReference type="InterPro" id="IPR036388">
    <property type="entry name" value="WH-like_DNA-bd_sf"/>
</dbReference>
<dbReference type="RefSeq" id="WP_110482113.1">
    <property type="nucleotide sequence ID" value="NZ_CP024988.1"/>
</dbReference>
<evidence type="ECO:0000256" key="2">
    <source>
        <dbReference type="ARBA" id="ARBA00023125"/>
    </source>
</evidence>
<dbReference type="Gene3D" id="1.10.10.10">
    <property type="entry name" value="Winged helix-like DNA-binding domain superfamily/Winged helix DNA-binding domain"/>
    <property type="match status" value="1"/>
</dbReference>
<evidence type="ECO:0000256" key="1">
    <source>
        <dbReference type="ARBA" id="ARBA00023015"/>
    </source>
</evidence>
<dbReference type="AlphaFoldDB" id="A0A2Z3YRX4"/>
<dbReference type="PANTHER" id="PTHR43537:SF47">
    <property type="entry name" value="REGULATORY PROTEIN GNTR HTH"/>
    <property type="match status" value="1"/>
</dbReference>
<dbReference type="InterPro" id="IPR036390">
    <property type="entry name" value="WH_DNA-bd_sf"/>
</dbReference>
<dbReference type="Pfam" id="PF00392">
    <property type="entry name" value="GntR"/>
    <property type="match status" value="1"/>
</dbReference>
<protein>
    <submittedName>
        <fullName evidence="5">L-lactate dehydrogenase operon regulatory protein</fullName>
    </submittedName>
</protein>
<proteinExistence type="predicted"/>